<organism evidence="1 2">
    <name type="scientific">Candidatus Curtissbacteria bacterium GW2011_GWC2_38_9</name>
    <dbReference type="NCBI Taxonomy" id="1618414"/>
    <lineage>
        <taxon>Bacteria</taxon>
        <taxon>Candidatus Curtissiibacteriota</taxon>
    </lineage>
</organism>
<proteinExistence type="predicted"/>
<name>A0A0G0LDW3_9BACT</name>
<evidence type="ECO:0000313" key="2">
    <source>
        <dbReference type="Proteomes" id="UP000034893"/>
    </source>
</evidence>
<gene>
    <name evidence="1" type="ORF">UT12_C0019G0011</name>
</gene>
<dbReference type="AlphaFoldDB" id="A0A0G0LDW3"/>
<accession>A0A0G0LDW3</accession>
<comment type="caution">
    <text evidence="1">The sequence shown here is derived from an EMBL/GenBank/DDBJ whole genome shotgun (WGS) entry which is preliminary data.</text>
</comment>
<dbReference type="Proteomes" id="UP000034893">
    <property type="component" value="Unassembled WGS sequence"/>
</dbReference>
<sequence>MIVADDDVKITVYLKDKNNLLANATVSIPTIEFGYVTIKDFLIWKSNNLNERLQEYINITPPTKQFYGRYHPGVFFEKKDCWYKLEEKIYDAYIKVKNKYHSNGKLDIETVDI</sequence>
<reference evidence="1 2" key="1">
    <citation type="journal article" date="2015" name="Nature">
        <title>rRNA introns, odd ribosomes, and small enigmatic genomes across a large radiation of phyla.</title>
        <authorList>
            <person name="Brown C.T."/>
            <person name="Hug L.A."/>
            <person name="Thomas B.C."/>
            <person name="Sharon I."/>
            <person name="Castelle C.J."/>
            <person name="Singh A."/>
            <person name="Wilkins M.J."/>
            <person name="Williams K.H."/>
            <person name="Banfield J.F."/>
        </authorList>
    </citation>
    <scope>NUCLEOTIDE SEQUENCE [LARGE SCALE GENOMIC DNA]</scope>
</reference>
<protein>
    <submittedName>
        <fullName evidence="1">Uncharacterized protein</fullName>
    </submittedName>
</protein>
<evidence type="ECO:0000313" key="1">
    <source>
        <dbReference type="EMBL" id="KKQ89242.1"/>
    </source>
</evidence>
<dbReference type="EMBL" id="LBVP01000019">
    <property type="protein sequence ID" value="KKQ89242.1"/>
    <property type="molecule type" value="Genomic_DNA"/>
</dbReference>